<organism evidence="3 4">
    <name type="scientific">Volvox africanus</name>
    <dbReference type="NCBI Taxonomy" id="51714"/>
    <lineage>
        <taxon>Eukaryota</taxon>
        <taxon>Viridiplantae</taxon>
        <taxon>Chlorophyta</taxon>
        <taxon>core chlorophytes</taxon>
        <taxon>Chlorophyceae</taxon>
        <taxon>CS clade</taxon>
        <taxon>Chlamydomonadales</taxon>
        <taxon>Volvocaceae</taxon>
        <taxon>Volvox</taxon>
    </lineage>
</organism>
<accession>A0ABQ5RUK3</accession>
<proteinExistence type="predicted"/>
<feature type="region of interest" description="Disordered" evidence="1">
    <location>
        <begin position="63"/>
        <end position="88"/>
    </location>
</feature>
<evidence type="ECO:0000313" key="4">
    <source>
        <dbReference type="Proteomes" id="UP001165090"/>
    </source>
</evidence>
<keyword evidence="2" id="KW-0732">Signal</keyword>
<evidence type="ECO:0000313" key="3">
    <source>
        <dbReference type="EMBL" id="GLI60913.1"/>
    </source>
</evidence>
<protein>
    <submittedName>
        <fullName evidence="3">Uncharacterized protein</fullName>
    </submittedName>
</protein>
<dbReference type="Proteomes" id="UP001165090">
    <property type="component" value="Unassembled WGS sequence"/>
</dbReference>
<reference evidence="3 4" key="1">
    <citation type="journal article" date="2023" name="IScience">
        <title>Expanded male sex-determining region conserved during the evolution of homothallism in the green alga Volvox.</title>
        <authorList>
            <person name="Yamamoto K."/>
            <person name="Matsuzaki R."/>
            <person name="Mahakham W."/>
            <person name="Heman W."/>
            <person name="Sekimoto H."/>
            <person name="Kawachi M."/>
            <person name="Minakuchi Y."/>
            <person name="Toyoda A."/>
            <person name="Nozaki H."/>
        </authorList>
    </citation>
    <scope>NUCLEOTIDE SEQUENCE [LARGE SCALE GENOMIC DNA]</scope>
    <source>
        <strain evidence="3 4">NIES-4468</strain>
    </source>
</reference>
<evidence type="ECO:0000256" key="1">
    <source>
        <dbReference type="SAM" id="MobiDB-lite"/>
    </source>
</evidence>
<feature type="signal peptide" evidence="2">
    <location>
        <begin position="1"/>
        <end position="26"/>
    </location>
</feature>
<keyword evidence="4" id="KW-1185">Reference proteome</keyword>
<sequence length="434" mass="49179">MTFKIWSRTGSMHALLVIFLFWGAAATRISNNLRASAQSIKDDLNQPSILDLENEDQALDGVSASRQRSGFNPKVQFNDAGEDDEDDDMDDKSFLLLGASSDIGKGGSDDNGKDFCLKNKYRKRTFKVVKEMPFVGLFPELKRTRRFEGSGITFANGSYWVVFDSLRSLGQVDLRFSFRGPLNKLVGPVGEESQFEGISYDNVTDTFFVLRESMEHEEHGLVPLTEELRLTESGNSYEVLERCIVPFALQDVNKGFESLVVFWRDGKRHMLGLCESNFCKTVLGPDPPGLQRGNGRLVWATYHAPEDEFDECRWDVQKVIHLPSDAYLLDYSAISFRGEFGTDVAVVSQEDAAVWVGVFDWKEMEFVTSNTDGTRMDRIYHFPRTSECRKQYCNVEGVAWIDGERLVVTSDKSKGTQDFRCMEKDQSLHIMALP</sequence>
<dbReference type="EMBL" id="BSDZ01000008">
    <property type="protein sequence ID" value="GLI60913.1"/>
    <property type="molecule type" value="Genomic_DNA"/>
</dbReference>
<comment type="caution">
    <text evidence="3">The sequence shown here is derived from an EMBL/GenBank/DDBJ whole genome shotgun (WGS) entry which is preliminary data.</text>
</comment>
<name>A0ABQ5RUK3_9CHLO</name>
<feature type="chain" id="PRO_5045438009" evidence="2">
    <location>
        <begin position="27"/>
        <end position="434"/>
    </location>
</feature>
<gene>
    <name evidence="3" type="ORF">VaNZ11_003126</name>
</gene>
<evidence type="ECO:0000256" key="2">
    <source>
        <dbReference type="SAM" id="SignalP"/>
    </source>
</evidence>